<gene>
    <name evidence="2" type="ORF">chiPu_0032526</name>
</gene>
<keyword evidence="3" id="KW-1185">Reference proteome</keyword>
<feature type="compositionally biased region" description="Basic and acidic residues" evidence="1">
    <location>
        <begin position="134"/>
        <end position="150"/>
    </location>
</feature>
<dbReference type="EMBL" id="BEZZ01239038">
    <property type="protein sequence ID" value="GCC48041.1"/>
    <property type="molecule type" value="Genomic_DNA"/>
</dbReference>
<proteinExistence type="predicted"/>
<dbReference type="AlphaFoldDB" id="A0A401TZG1"/>
<evidence type="ECO:0000313" key="2">
    <source>
        <dbReference type="EMBL" id="GCC48041.1"/>
    </source>
</evidence>
<evidence type="ECO:0000313" key="3">
    <source>
        <dbReference type="Proteomes" id="UP000287033"/>
    </source>
</evidence>
<comment type="caution">
    <text evidence="2">The sequence shown here is derived from an EMBL/GenBank/DDBJ whole genome shotgun (WGS) entry which is preliminary data.</text>
</comment>
<feature type="compositionally biased region" description="Basic and acidic residues" evidence="1">
    <location>
        <begin position="15"/>
        <end position="30"/>
    </location>
</feature>
<reference evidence="2 3" key="1">
    <citation type="journal article" date="2018" name="Nat. Ecol. Evol.">
        <title>Shark genomes provide insights into elasmobranch evolution and the origin of vertebrates.</title>
        <authorList>
            <person name="Hara Y"/>
            <person name="Yamaguchi K"/>
            <person name="Onimaru K"/>
            <person name="Kadota M"/>
            <person name="Koyanagi M"/>
            <person name="Keeley SD"/>
            <person name="Tatsumi K"/>
            <person name="Tanaka K"/>
            <person name="Motone F"/>
            <person name="Kageyama Y"/>
            <person name="Nozu R"/>
            <person name="Adachi N"/>
            <person name="Nishimura O"/>
            <person name="Nakagawa R"/>
            <person name="Tanegashima C"/>
            <person name="Kiyatake I"/>
            <person name="Matsumoto R"/>
            <person name="Murakumo K"/>
            <person name="Nishida K"/>
            <person name="Terakita A"/>
            <person name="Kuratani S"/>
            <person name="Sato K"/>
            <person name="Hyodo S Kuraku.S."/>
        </authorList>
    </citation>
    <scope>NUCLEOTIDE SEQUENCE [LARGE SCALE GENOMIC DNA]</scope>
</reference>
<dbReference type="Proteomes" id="UP000287033">
    <property type="component" value="Unassembled WGS sequence"/>
</dbReference>
<organism evidence="2 3">
    <name type="scientific">Chiloscyllium punctatum</name>
    <name type="common">Brownbanded bambooshark</name>
    <name type="synonym">Hemiscyllium punctatum</name>
    <dbReference type="NCBI Taxonomy" id="137246"/>
    <lineage>
        <taxon>Eukaryota</taxon>
        <taxon>Metazoa</taxon>
        <taxon>Chordata</taxon>
        <taxon>Craniata</taxon>
        <taxon>Vertebrata</taxon>
        <taxon>Chondrichthyes</taxon>
        <taxon>Elasmobranchii</taxon>
        <taxon>Galeomorphii</taxon>
        <taxon>Galeoidea</taxon>
        <taxon>Orectolobiformes</taxon>
        <taxon>Hemiscylliidae</taxon>
        <taxon>Chiloscyllium</taxon>
    </lineage>
</organism>
<sequence>MGRKRRGEDDAGSFFEDRQQLLDQKERSPDVDGEELVEISDRGLFDRRGFGHSGVRNKDVEPFADDLADLGGEPVRALGVREIEADRLGPASCGLDLVDYRACLCGVASVVDQDLGSRPGESEGGGSPDAARGAGDERGLSTARFHDDFPSMKSRTPVGRAGSAADRPDDPRLCYASRNMVVWA</sequence>
<protein>
    <submittedName>
        <fullName evidence="2">Uncharacterized protein</fullName>
    </submittedName>
</protein>
<feature type="region of interest" description="Disordered" evidence="1">
    <location>
        <begin position="114"/>
        <end position="172"/>
    </location>
</feature>
<feature type="non-terminal residue" evidence="2">
    <location>
        <position position="184"/>
    </location>
</feature>
<evidence type="ECO:0000256" key="1">
    <source>
        <dbReference type="SAM" id="MobiDB-lite"/>
    </source>
</evidence>
<accession>A0A401TZG1</accession>
<name>A0A401TZG1_CHIPU</name>
<feature type="region of interest" description="Disordered" evidence="1">
    <location>
        <begin position="1"/>
        <end position="35"/>
    </location>
</feature>